<dbReference type="PRINTS" id="PR00918">
    <property type="entry name" value="CALICVIRUSNS"/>
</dbReference>
<dbReference type="SUPFAM" id="SSF50494">
    <property type="entry name" value="Trypsin-like serine proteases"/>
    <property type="match status" value="1"/>
</dbReference>
<evidence type="ECO:0000256" key="8">
    <source>
        <dbReference type="ARBA" id="ARBA00022840"/>
    </source>
</evidence>
<dbReference type="Gene3D" id="1.20.960.20">
    <property type="match status" value="1"/>
</dbReference>
<dbReference type="InterPro" id="IPR009003">
    <property type="entry name" value="Peptidase_S1_PA"/>
</dbReference>
<keyword evidence="9" id="KW-0693">Viral RNA replication</keyword>
<dbReference type="EMBL" id="OP933690">
    <property type="protein sequence ID" value="WAQ80623.1"/>
    <property type="molecule type" value="Genomic_RNA"/>
</dbReference>
<evidence type="ECO:0000256" key="3">
    <source>
        <dbReference type="ARBA" id="ARBA00022679"/>
    </source>
</evidence>
<dbReference type="InterPro" id="IPR000605">
    <property type="entry name" value="Helicase_SF3_ssDNA/RNA_vir"/>
</dbReference>
<protein>
    <submittedName>
        <fullName evidence="12">RNA-dependent RNA polymerase</fullName>
    </submittedName>
</protein>
<dbReference type="InterPro" id="IPR043502">
    <property type="entry name" value="DNA/RNA_pol_sf"/>
</dbReference>
<proteinExistence type="predicted"/>
<evidence type="ECO:0000256" key="7">
    <source>
        <dbReference type="ARBA" id="ARBA00022807"/>
    </source>
</evidence>
<evidence type="ECO:0000256" key="1">
    <source>
        <dbReference type="ARBA" id="ARBA00022484"/>
    </source>
</evidence>
<keyword evidence="8" id="KW-0067">ATP-binding</keyword>
<dbReference type="Pfam" id="PF00910">
    <property type="entry name" value="RNA_helicase"/>
    <property type="match status" value="1"/>
</dbReference>
<feature type="region of interest" description="Disordered" evidence="10">
    <location>
        <begin position="2011"/>
        <end position="2030"/>
    </location>
</feature>
<evidence type="ECO:0000256" key="4">
    <source>
        <dbReference type="ARBA" id="ARBA00022695"/>
    </source>
</evidence>
<evidence type="ECO:0000259" key="11">
    <source>
        <dbReference type="PROSITE" id="PS51218"/>
    </source>
</evidence>
<dbReference type="GO" id="GO:0006508">
    <property type="term" value="P:proteolysis"/>
    <property type="evidence" value="ECO:0007669"/>
    <property type="project" value="UniProtKB-KW"/>
</dbReference>
<evidence type="ECO:0000256" key="5">
    <source>
        <dbReference type="ARBA" id="ARBA00022741"/>
    </source>
</evidence>
<keyword evidence="1 12" id="KW-0696">RNA-directed RNA polymerase</keyword>
<reference evidence="12" key="1">
    <citation type="submission" date="2022-11" db="EMBL/GenBank/DDBJ databases">
        <title>Viral composition of fish in Lhasa River revealed by metagenomics.</title>
        <authorList>
            <person name="Xi Y."/>
            <person name="Zhang W."/>
        </authorList>
    </citation>
    <scope>NUCLEOTIDE SEQUENCE</scope>
    <source>
        <strain evidence="12">Fi101pic1</strain>
    </source>
</reference>
<dbReference type="GO" id="GO:0003968">
    <property type="term" value="F:RNA-directed RNA polymerase activity"/>
    <property type="evidence" value="ECO:0007669"/>
    <property type="project" value="UniProtKB-KW"/>
</dbReference>
<evidence type="ECO:0000256" key="6">
    <source>
        <dbReference type="ARBA" id="ARBA00022801"/>
    </source>
</evidence>
<keyword evidence="5" id="KW-0547">Nucleotide-binding</keyword>
<organism evidence="12">
    <name type="scientific">Fish-associated picorna-like virus 1</name>
    <dbReference type="NCBI Taxonomy" id="3003957"/>
    <lineage>
        <taxon>Viruses</taxon>
        <taxon>Riboviria</taxon>
        <taxon>Orthornavirae</taxon>
        <taxon>Pisuviricota</taxon>
        <taxon>Pisoniviricetes</taxon>
        <taxon>Picornavirales</taxon>
    </lineage>
</organism>
<keyword evidence="6" id="KW-0378">Hydrolase</keyword>
<dbReference type="GO" id="GO:0003724">
    <property type="term" value="F:RNA helicase activity"/>
    <property type="evidence" value="ECO:0007669"/>
    <property type="project" value="InterPro"/>
</dbReference>
<dbReference type="SUPFAM" id="SSF56672">
    <property type="entry name" value="DNA/RNA polymerases"/>
    <property type="match status" value="1"/>
</dbReference>
<keyword evidence="7" id="KW-0788">Thiol protease</keyword>
<dbReference type="GO" id="GO:0006351">
    <property type="term" value="P:DNA-templated transcription"/>
    <property type="evidence" value="ECO:0007669"/>
    <property type="project" value="InterPro"/>
</dbReference>
<sequence length="2030" mass="228158">MATAVAGGPYGPCTLRCSTTVVHRRWHFMLRFERSKPQWGSPTLSTNMNSLTYNVNHDLVREEFSTEENTDVAVQEREWIRVEKRAARAARKNRPLRVDASKKLNDDVVLPVEQELANQFRALDVMRQGLNVQARRLQIPASKLATLTKQVLSDKLHAATREMNKKIPRKADVNFTSPREAPIDTVLPPRAQLRRRIERRPPTIYAVPPSLKLAPNLRATKHMVFRLAGHHPSYAASLGVVPIEEVTVPTPSERPPTPVSDLDLPTPPPQRGAGYLFINVWDSSYDSGFFRNHPKVAELRARSHAGLKPTEKIISNFAWYFMSTCKLGKATNIVVRELALKADAWVQNMSYHAPEVERLSFDAFWPQGFGIQTFIGWASSFLNLRESLCIGEKVVFKLLVYLAIVRVMEDQCPAVDGRMRYREWGPFLQAAQTLYDQMVQWKPKYRILPPSSLRRVKLIDERTHWLKPVVYDMANATVHISAKDAPKGPLMSSTMQFQMGAVGELLTNMPSFEKLGYIGDFLALIVQLATNKTSAGWISALWAFARSRACSKLSVFTEGLMSEATAASQFMGGVGSSFLARFQAGEPEVNKLSFTDMMQSEIGSSFWHVLTSFSLISVAGATGILGDPEWVRGMVQKFTGFLNIDPKKYGRVGDAFLTRVIGFTTLLIEKVQDAWTKGDWRVFFNGELSLVGWCHIVDALVLDDCVVFDLGRPSSLQVFEKKKAEGALPRQITTQLNAADAAAWLRKLIKDGEALFLRFTGDPIVSSTIRVRITKALEKALSLENQKMNGAPRIQPFGIFIPGTAGIGKTNFTEKLRIAIGGAMGYSLEHDASFNVDAGANFPDGFHPGIWHVKMDDIDLGNAGPSASYRDHVQQVIGYINNKPMNMEAARVEDKGKFWANFLLATYATNNLNGKLTPFTTQPGAFWRRFPIKVDLQIKPEFLNTTTGILKEGIPPNSEVWFITVSKLMDKEQGLYQRLGGFLNQREAFTCIISLFRKHIAYQNLMLLSMIPRIGERCKTCGDLIEDHDDPCDVYEFQMNPVIEGLQNPRYREYHLRNLCVTGLGCYMFLKHPVLLAIFITVWLSVSPYLKNKMVLFLTILANGVYLRVFRDLPATYFTYLEVLTLGPSAYVNNLPRNALHEQELIALERSEQEWTHAQQEWFKHKAKIAATIFTSLFLTKMIMRSILHTYVYQSDPRPTVPTNPLPLESYGPVPSFQDGWVRVAPQLRPYLEVEPSSYTAQDLIGYIKDRLYTIRTSNGVVRGIQLGRGFFLVPRHAFTPIGSDPRVSPLSVKNVVVDKNGLWIGAWSISPDRVEVLTGRDSLVIYLPEIPCVKAGGLLDKFAKTSQTAPKLLADVGYLVKEDETFTTKKLQSWDSFYEGRAGLSCWKADFPTEIGDCGCPVVAVFGNRIVIVGTHSIAGKHSWLFASENYTIAEDICYADIVMAMERLTLRTKIPPTTDIVVDMQQTNLVAGKEVVFQMLPLRSSLGVTQTFAPIPCEVLGTMVPKKGAGKMTTKVTRTRIAEFVTDMEAVLGDTLPVFVAPVFTGKMKEGRWIDPFTVNLEAARNVPGDPEIWAQAVADYVDGSETLRGSDRIRVLDDYEALIGVPGTAIHRINLKTSAGAPFFSKKKACVSINEATREVSWHPRLDFQIKKILSVVDEGSAYSPFVQHVLKDEAVSQAKVDACKIRVFNVLPFAYNHLLKRYFGPIACFMREHMYFFESAVGMNIASTQVNKLVHWLKEMDCYGAGDRAYYDVRMSTLEWLSVVEVSMKLAKLLRYSEQEQLRLRGLLLGCCYVTRDIKGDVFLTGFMMPTGFWCTIFANSIRNSLQTRYAYFRLKPLGIEKPFRDAIRLMTLGDDSVMGVSTGVVSWFDQVKMAAVLVEIGAVLTSADKDSPLKPFDAFEDLTFLKRSFRVMEGRWVAPIAEKTLIKMLVTRVRSELSVVDHDATMMSNVLAESWFHGRDFFSKMDTRIRYIVAELGIISNSLILLSFDEYGSRYDGGTLSTWDPLMNSSDDEEYPPPDGGRFFL</sequence>
<dbReference type="Pfam" id="PF00680">
    <property type="entry name" value="RdRP_1"/>
    <property type="match status" value="1"/>
</dbReference>
<keyword evidence="2" id="KW-0645">Protease</keyword>
<dbReference type="GO" id="GO:0005524">
    <property type="term" value="F:ATP binding"/>
    <property type="evidence" value="ECO:0007669"/>
    <property type="project" value="UniProtKB-KW"/>
</dbReference>
<name>A0A9E9FXL9_9VIRU</name>
<evidence type="ECO:0000313" key="12">
    <source>
        <dbReference type="EMBL" id="WAQ80623.1"/>
    </source>
</evidence>
<keyword evidence="3" id="KW-0808">Transferase</keyword>
<dbReference type="InterPro" id="IPR001205">
    <property type="entry name" value="RNA-dir_pol_C"/>
</dbReference>
<dbReference type="Gene3D" id="3.30.70.270">
    <property type="match status" value="1"/>
</dbReference>
<feature type="domain" description="SF3 helicase" evidence="11">
    <location>
        <begin position="774"/>
        <end position="951"/>
    </location>
</feature>
<dbReference type="InterPro" id="IPR014759">
    <property type="entry name" value="Helicase_SF3_ssRNA_vir"/>
</dbReference>
<keyword evidence="4" id="KW-0548">Nucleotidyltransferase</keyword>
<evidence type="ECO:0000256" key="10">
    <source>
        <dbReference type="SAM" id="MobiDB-lite"/>
    </source>
</evidence>
<dbReference type="GO" id="GO:0003723">
    <property type="term" value="F:RNA binding"/>
    <property type="evidence" value="ECO:0007669"/>
    <property type="project" value="InterPro"/>
</dbReference>
<evidence type="ECO:0000256" key="9">
    <source>
        <dbReference type="ARBA" id="ARBA00022953"/>
    </source>
</evidence>
<accession>A0A9E9FXL9</accession>
<evidence type="ECO:0000256" key="2">
    <source>
        <dbReference type="ARBA" id="ARBA00022670"/>
    </source>
</evidence>
<dbReference type="InterPro" id="IPR043128">
    <property type="entry name" value="Rev_trsase/Diguanyl_cyclase"/>
</dbReference>
<dbReference type="PROSITE" id="PS51218">
    <property type="entry name" value="SF3_HELICASE_2"/>
    <property type="match status" value="1"/>
</dbReference>
<dbReference type="GO" id="GO:0008234">
    <property type="term" value="F:cysteine-type peptidase activity"/>
    <property type="evidence" value="ECO:0007669"/>
    <property type="project" value="UniProtKB-KW"/>
</dbReference>
<dbReference type="InterPro" id="IPR004004">
    <property type="entry name" value="Helic/Pol/Pept_Calicivir-typ"/>
</dbReference>